<dbReference type="Proteomes" id="UP000271889">
    <property type="component" value="Unassembled WGS sequence"/>
</dbReference>
<dbReference type="AlphaFoldDB" id="A0A3P6RQI5"/>
<reference evidence="1 2" key="1">
    <citation type="submission" date="2018-11" db="EMBL/GenBank/DDBJ databases">
        <authorList>
            <consortium name="Pathogen Informatics"/>
        </authorList>
    </citation>
    <scope>NUCLEOTIDE SEQUENCE [LARGE SCALE GENOMIC DNA]</scope>
</reference>
<name>A0A3P6RQI5_CYLGO</name>
<accession>A0A3P6RQI5</accession>
<gene>
    <name evidence="1" type="ORF">CGOC_LOCUS642</name>
</gene>
<keyword evidence="2" id="KW-1185">Reference proteome</keyword>
<proteinExistence type="predicted"/>
<evidence type="ECO:0000313" key="1">
    <source>
        <dbReference type="EMBL" id="VDK45991.1"/>
    </source>
</evidence>
<sequence length="73" mass="7898">MAHLTMKKDVTVNVLKRKVPFGVEPLVDAWALGSWAASAGMLSHVRCSLWAAPTFSSRRGVEQCACVPTSPRS</sequence>
<protein>
    <submittedName>
        <fullName evidence="1">Uncharacterized protein</fullName>
    </submittedName>
</protein>
<organism evidence="1 2">
    <name type="scientific">Cylicostephanus goldi</name>
    <name type="common">Nematode worm</name>
    <dbReference type="NCBI Taxonomy" id="71465"/>
    <lineage>
        <taxon>Eukaryota</taxon>
        <taxon>Metazoa</taxon>
        <taxon>Ecdysozoa</taxon>
        <taxon>Nematoda</taxon>
        <taxon>Chromadorea</taxon>
        <taxon>Rhabditida</taxon>
        <taxon>Rhabditina</taxon>
        <taxon>Rhabditomorpha</taxon>
        <taxon>Strongyloidea</taxon>
        <taxon>Strongylidae</taxon>
        <taxon>Cylicostephanus</taxon>
    </lineage>
</organism>
<dbReference type="EMBL" id="UYRV01000970">
    <property type="protein sequence ID" value="VDK45991.1"/>
    <property type="molecule type" value="Genomic_DNA"/>
</dbReference>
<evidence type="ECO:0000313" key="2">
    <source>
        <dbReference type="Proteomes" id="UP000271889"/>
    </source>
</evidence>